<dbReference type="RefSeq" id="WP_022160946.1">
    <property type="nucleotide sequence ID" value="NZ_BAABYK010000001.1"/>
</dbReference>
<sequence length="239" mass="27035">MDIRADLHIHTVLSPCGDLEMSPENILYFAQVQGLNMIGITDHNSTRQAPIIRDYGKTKGIFVLTGAEICSKEEVHALTFFETDEQLTIFQHYLDVHLPDIPNDPEKFGFQVVVDPEEQIIYEEPKLLISALNQSLEEIAHKVRQLDGIFIPAHIDKPCFSILSQLGFVPPDLRYDALELSSHTSLSKFLSGHPELKSASFIQSSDAHYPGDIGKIYTQLKIEDFSFKNIRQSIRNLIT</sequence>
<dbReference type="PANTHER" id="PTHR40084">
    <property type="entry name" value="PHOSPHOHYDROLASE, PHP FAMILY"/>
    <property type="match status" value="1"/>
</dbReference>
<dbReference type="InterPro" id="IPR003141">
    <property type="entry name" value="Pol/His_phosphatase_N"/>
</dbReference>
<dbReference type="Proteomes" id="UP000284243">
    <property type="component" value="Unassembled WGS sequence"/>
</dbReference>
<evidence type="ECO:0000313" key="3">
    <source>
        <dbReference type="Proteomes" id="UP000284243"/>
    </source>
</evidence>
<gene>
    <name evidence="2" type="ORF">DWW57_06505</name>
</gene>
<dbReference type="Gene3D" id="3.20.20.140">
    <property type="entry name" value="Metal-dependent hydrolases"/>
    <property type="match status" value="1"/>
</dbReference>
<dbReference type="EMBL" id="QRYC01000006">
    <property type="protein sequence ID" value="RGU57202.1"/>
    <property type="molecule type" value="Genomic_DNA"/>
</dbReference>
<dbReference type="AlphaFoldDB" id="A0A412TTL0"/>
<protein>
    <submittedName>
        <fullName evidence="2">PHP domain-containing protein</fullName>
    </submittedName>
</protein>
<dbReference type="CDD" id="cd07432">
    <property type="entry name" value="PHP_HisPPase"/>
    <property type="match status" value="1"/>
</dbReference>
<dbReference type="SMART" id="SM00481">
    <property type="entry name" value="POLIIIAc"/>
    <property type="match status" value="1"/>
</dbReference>
<dbReference type="InterPro" id="IPR004013">
    <property type="entry name" value="PHP_dom"/>
</dbReference>
<dbReference type="InterPro" id="IPR016195">
    <property type="entry name" value="Pol/histidinol_Pase-like"/>
</dbReference>
<dbReference type="PANTHER" id="PTHR40084:SF1">
    <property type="entry name" value="PHOSPHOTRANSFERASE"/>
    <property type="match status" value="1"/>
</dbReference>
<proteinExistence type="predicted"/>
<dbReference type="Pfam" id="PF02811">
    <property type="entry name" value="PHP"/>
    <property type="match status" value="1"/>
</dbReference>
<feature type="domain" description="Polymerase/histidinol phosphatase N-terminal" evidence="1">
    <location>
        <begin position="5"/>
        <end position="73"/>
    </location>
</feature>
<comment type="caution">
    <text evidence="2">The sequence shown here is derived from an EMBL/GenBank/DDBJ whole genome shotgun (WGS) entry which is preliminary data.</text>
</comment>
<evidence type="ECO:0000259" key="1">
    <source>
        <dbReference type="SMART" id="SM00481"/>
    </source>
</evidence>
<dbReference type="SUPFAM" id="SSF89550">
    <property type="entry name" value="PHP domain-like"/>
    <property type="match status" value="1"/>
</dbReference>
<accession>A0A412TTL0</accession>
<evidence type="ECO:0000313" key="2">
    <source>
        <dbReference type="EMBL" id="RGU57202.1"/>
    </source>
</evidence>
<organism evidence="2 3">
    <name type="scientific">Odoribacter splanchnicus</name>
    <dbReference type="NCBI Taxonomy" id="28118"/>
    <lineage>
        <taxon>Bacteria</taxon>
        <taxon>Pseudomonadati</taxon>
        <taxon>Bacteroidota</taxon>
        <taxon>Bacteroidia</taxon>
        <taxon>Bacteroidales</taxon>
        <taxon>Odoribacteraceae</taxon>
        <taxon>Odoribacter</taxon>
    </lineage>
</organism>
<reference evidence="2 3" key="1">
    <citation type="submission" date="2018-08" db="EMBL/GenBank/DDBJ databases">
        <title>A genome reference for cultivated species of the human gut microbiota.</title>
        <authorList>
            <person name="Zou Y."/>
            <person name="Xue W."/>
            <person name="Luo G."/>
        </authorList>
    </citation>
    <scope>NUCLEOTIDE SEQUENCE [LARGE SCALE GENOMIC DNA]</scope>
    <source>
        <strain evidence="2 3">AF16-14</strain>
    </source>
</reference>
<dbReference type="Pfam" id="PF13263">
    <property type="entry name" value="PHP_C"/>
    <property type="match status" value="1"/>
</dbReference>
<name>A0A412TTL0_9BACT</name>